<dbReference type="OrthoDB" id="102423at2157"/>
<proteinExistence type="predicted"/>
<evidence type="ECO:0000313" key="2">
    <source>
        <dbReference type="Proteomes" id="UP000250179"/>
    </source>
</evidence>
<organism evidence="1 2">
    <name type="scientific">Thermococcus profundus</name>
    <dbReference type="NCBI Taxonomy" id="49899"/>
    <lineage>
        <taxon>Archaea</taxon>
        <taxon>Methanobacteriati</taxon>
        <taxon>Methanobacteriota</taxon>
        <taxon>Thermococci</taxon>
        <taxon>Thermococcales</taxon>
        <taxon>Thermococcaceae</taxon>
        <taxon>Thermococcus</taxon>
    </lineage>
</organism>
<gene>
    <name evidence="1" type="ORF">A3L09_09305</name>
</gene>
<sequence>MGKVIEVFLPELEDVLNLVGRENGYVDVVIDPPYFEVVGPARIEEPLIQEEPKVKEFGPSTYRLIGRLRRTQGDCGVFECGNLGFEVCFRGEGEWVELKNVRFYGYIAETSKNDRRR</sequence>
<accession>A0A2Z2MD15</accession>
<dbReference type="RefSeq" id="WP_088858700.1">
    <property type="nucleotide sequence ID" value="NZ_CP014862.1"/>
</dbReference>
<dbReference type="GeneID" id="33320612"/>
<protein>
    <submittedName>
        <fullName evidence="1">Uncharacterized protein</fullName>
    </submittedName>
</protein>
<name>A0A2Z2MD15_THEPR</name>
<dbReference type="EMBL" id="CP014862">
    <property type="protein sequence ID" value="ASJ03443.1"/>
    <property type="molecule type" value="Genomic_DNA"/>
</dbReference>
<reference evidence="1 2" key="1">
    <citation type="submission" date="2016-03" db="EMBL/GenBank/DDBJ databases">
        <title>Complete genome sequence of Thermococcus profundus strain DT5432.</title>
        <authorList>
            <person name="Oger P.M."/>
        </authorList>
    </citation>
    <scope>NUCLEOTIDE SEQUENCE [LARGE SCALE GENOMIC DNA]</scope>
    <source>
        <strain evidence="1 2">DT 5432</strain>
    </source>
</reference>
<dbReference type="KEGG" id="tprf:A3L09_09305"/>
<dbReference type="AlphaFoldDB" id="A0A2Z2MD15"/>
<evidence type="ECO:0000313" key="1">
    <source>
        <dbReference type="EMBL" id="ASJ03443.1"/>
    </source>
</evidence>
<dbReference type="Proteomes" id="UP000250179">
    <property type="component" value="Chromosome"/>
</dbReference>
<keyword evidence="2" id="KW-1185">Reference proteome</keyword>